<dbReference type="EMBL" id="JYNU01000048">
    <property type="protein sequence ID" value="KMO71107.1"/>
    <property type="molecule type" value="Genomic_DNA"/>
</dbReference>
<dbReference type="AlphaFoldDB" id="A0A0J6VNM9"/>
<gene>
    <name evidence="1" type="ORF">MOBUDSM44075_04233</name>
</gene>
<dbReference type="Gene3D" id="3.40.50.150">
    <property type="entry name" value="Vaccinia Virus protein VP39"/>
    <property type="match status" value="1"/>
</dbReference>
<sequence length="96" mass="10855">MISALNDPHARGLLTRLSEYRNYWFRSPKTWLALGEYLRGLDREVTIWVGGSWTGREGFSAGIVCEHAGVEEWRVVVHDTNSVYDNESAGVDRLSA</sequence>
<comment type="caution">
    <text evidence="1">The sequence shown here is derived from an EMBL/GenBank/DDBJ whole genome shotgun (WGS) entry which is preliminary data.</text>
</comment>
<dbReference type="Proteomes" id="UP000036313">
    <property type="component" value="Unassembled WGS sequence"/>
</dbReference>
<reference evidence="1 2" key="1">
    <citation type="journal article" date="2015" name="Genome Biol. Evol.">
        <title>Characterization of Three Mycobacterium spp. with Potential Use in Bioremediation by Genome Sequencing and Comparative Genomics.</title>
        <authorList>
            <person name="Das S."/>
            <person name="Pettersson B.M."/>
            <person name="Behra P.R."/>
            <person name="Ramesh M."/>
            <person name="Dasgupta S."/>
            <person name="Bhattacharya A."/>
            <person name="Kirsebom L.A."/>
        </authorList>
    </citation>
    <scope>NUCLEOTIDE SEQUENCE [LARGE SCALE GENOMIC DNA]</scope>
    <source>
        <strain evidence="1 2">DSM 44075</strain>
    </source>
</reference>
<organism evidence="1 2">
    <name type="scientific">Mycolicibacterium obuense</name>
    <dbReference type="NCBI Taxonomy" id="1807"/>
    <lineage>
        <taxon>Bacteria</taxon>
        <taxon>Bacillati</taxon>
        <taxon>Actinomycetota</taxon>
        <taxon>Actinomycetes</taxon>
        <taxon>Mycobacteriales</taxon>
        <taxon>Mycobacteriaceae</taxon>
        <taxon>Mycolicibacterium</taxon>
    </lineage>
</organism>
<name>A0A0J6VNM9_9MYCO</name>
<evidence type="ECO:0000313" key="2">
    <source>
        <dbReference type="Proteomes" id="UP000036313"/>
    </source>
</evidence>
<dbReference type="InterPro" id="IPR029063">
    <property type="entry name" value="SAM-dependent_MTases_sf"/>
</dbReference>
<protein>
    <submittedName>
        <fullName evidence="1">Uncharacterized protein</fullName>
    </submittedName>
</protein>
<dbReference type="PATRIC" id="fig|1807.14.peg.4265"/>
<evidence type="ECO:0000313" key="1">
    <source>
        <dbReference type="EMBL" id="KMO71107.1"/>
    </source>
</evidence>
<accession>A0A0J6VNM9</accession>
<proteinExistence type="predicted"/>